<keyword evidence="1" id="KW-0732">Signal</keyword>
<proteinExistence type="predicted"/>
<accession>A0ABU1H7J5</accession>
<dbReference type="Proteomes" id="UP001254564">
    <property type="component" value="Unassembled WGS sequence"/>
</dbReference>
<evidence type="ECO:0000313" key="2">
    <source>
        <dbReference type="EMBL" id="MDR5900275.1"/>
    </source>
</evidence>
<name>A0ABU1H7J5_9GAMM</name>
<keyword evidence="3" id="KW-1185">Reference proteome</keyword>
<reference evidence="2 3" key="1">
    <citation type="submission" date="2023-04" db="EMBL/GenBank/DDBJ databases">
        <title>A long-awaited taxogenomic arrangement of the family Halomonadaceae.</title>
        <authorList>
            <person name="De La Haba R."/>
            <person name="Chuvochina M."/>
            <person name="Wittouck S."/>
            <person name="Arahal D.R."/>
            <person name="Sanchez-Porro C."/>
            <person name="Hugenholtz P."/>
            <person name="Ventosa A."/>
        </authorList>
    </citation>
    <scope>NUCLEOTIDE SEQUENCE [LARGE SCALE GENOMIC DNA]</scope>
    <source>
        <strain evidence="2 3">DSM 21020</strain>
    </source>
</reference>
<organism evidence="2 3">
    <name type="scientific">Vreelandella vilamensis</name>
    <dbReference type="NCBI Taxonomy" id="531309"/>
    <lineage>
        <taxon>Bacteria</taxon>
        <taxon>Pseudomonadati</taxon>
        <taxon>Pseudomonadota</taxon>
        <taxon>Gammaproteobacteria</taxon>
        <taxon>Oceanospirillales</taxon>
        <taxon>Halomonadaceae</taxon>
        <taxon>Vreelandella</taxon>
    </lineage>
</organism>
<feature type="signal peptide" evidence="1">
    <location>
        <begin position="1"/>
        <end position="25"/>
    </location>
</feature>
<comment type="caution">
    <text evidence="2">The sequence shown here is derived from an EMBL/GenBank/DDBJ whole genome shotgun (WGS) entry which is preliminary data.</text>
</comment>
<feature type="chain" id="PRO_5045373146" evidence="1">
    <location>
        <begin position="26"/>
        <end position="465"/>
    </location>
</feature>
<evidence type="ECO:0000313" key="3">
    <source>
        <dbReference type="Proteomes" id="UP001254564"/>
    </source>
</evidence>
<evidence type="ECO:0000256" key="1">
    <source>
        <dbReference type="SAM" id="SignalP"/>
    </source>
</evidence>
<dbReference type="RefSeq" id="WP_309657151.1">
    <property type="nucleotide sequence ID" value="NZ_JARWAN010000033.1"/>
</dbReference>
<gene>
    <name evidence="2" type="ORF">QC823_14990</name>
</gene>
<protein>
    <submittedName>
        <fullName evidence="2">Uncharacterized protein</fullName>
    </submittedName>
</protein>
<sequence>MSCFVKSFATSLVTACLLASPLVQASVEQLETDLSELFAHGELSIGKVSESSRASRVVAENIVFEGREGERVLVERYVVNGDYEAPDDVQLENMRIEDTLTGKPLLSIESLILDEPGMAVITEKTWQDPSFELAQFAIDGLVVSLDSDVADEVWQTLSLDQGAGQLTIESIQGKSLSASAIGELEFTNMAMQGNNIDELGDVSLIVGRFRAEDVQGLQQEELEQVGAMSLERLTVESDTLAASLALLSMDGDLNDGAASVQVESLELDLNRMIALAPPEERTQMRMVANVLTDGTGLLGIDVDFLARWEEQASQSLLGGDGQIALRDALGLRLNVELPLVLPEGVTPVDVLSDRVPLEDATLLGGEAILTLNDHGLVNRLVTLAATLEGVTEEQVLDVARTQARGYGMVFGPEVEAVLMGGMALLEGRASQLIMSIVLPAESRLDTYADDPLGLPELLSLEVETR</sequence>
<dbReference type="EMBL" id="JARWAN010000033">
    <property type="protein sequence ID" value="MDR5900275.1"/>
    <property type="molecule type" value="Genomic_DNA"/>
</dbReference>